<evidence type="ECO:0000313" key="3">
    <source>
        <dbReference type="Proteomes" id="UP000219602"/>
    </source>
</evidence>
<feature type="compositionally biased region" description="Low complexity" evidence="1">
    <location>
        <begin position="9"/>
        <end position="28"/>
    </location>
</feature>
<organism evidence="2 3">
    <name type="scientific">Fusarium oxysporum f. sp. radicis-cucumerinum</name>
    <dbReference type="NCBI Taxonomy" id="327505"/>
    <lineage>
        <taxon>Eukaryota</taxon>
        <taxon>Fungi</taxon>
        <taxon>Dikarya</taxon>
        <taxon>Ascomycota</taxon>
        <taxon>Pezizomycotina</taxon>
        <taxon>Sordariomycetes</taxon>
        <taxon>Hypocreomycetidae</taxon>
        <taxon>Hypocreales</taxon>
        <taxon>Nectriaceae</taxon>
        <taxon>Fusarium</taxon>
        <taxon>Fusarium oxysporum species complex</taxon>
    </lineage>
</organism>
<feature type="region of interest" description="Disordered" evidence="1">
    <location>
        <begin position="1"/>
        <end position="44"/>
    </location>
</feature>
<dbReference type="Pfam" id="PF17110">
    <property type="entry name" value="TFB6"/>
    <property type="match status" value="1"/>
</dbReference>
<comment type="caution">
    <text evidence="2">The sequence shown here is derived from an EMBL/GenBank/DDBJ whole genome shotgun (WGS) entry which is preliminary data.</text>
</comment>
<dbReference type="PANTHER" id="PTHR37781">
    <property type="entry name" value="TFIIH COMPLEX SUBUNIT"/>
    <property type="match status" value="1"/>
</dbReference>
<reference evidence="2 3" key="2">
    <citation type="journal article" date="2017" name="Sci. Rep.">
        <title>A mobile pathogenicity chromosome in Fusarium oxysporum for infection of multiple cucurbit species.</title>
        <authorList>
            <person name="van Dam P."/>
            <person name="Fokkens L."/>
            <person name="Ayukawa Y."/>
            <person name="van der Gragt M."/>
            <person name="Ter Horst A."/>
            <person name="Brankovics B."/>
            <person name="Houterman P.M."/>
            <person name="Arie T."/>
            <person name="Rep M."/>
        </authorList>
    </citation>
    <scope>NUCLEOTIDE SEQUENCE [LARGE SCALE GENOMIC DNA]</scope>
    <source>
        <strain evidence="2 3">Forc016</strain>
    </source>
</reference>
<proteinExistence type="predicted"/>
<dbReference type="PANTHER" id="PTHR37781:SF1">
    <property type="entry name" value="ADR380WP"/>
    <property type="match status" value="1"/>
</dbReference>
<evidence type="ECO:0008006" key="4">
    <source>
        <dbReference type="Google" id="ProtNLM"/>
    </source>
</evidence>
<sequence length="236" mass="25929">MESPGPGGFLPAPAGGSLPSPAPSSASSYSNIQGLPTPRTKALKPNSSKEFMVRRYAEEQLLLVTRRYVKKFGNPEPGDTVVGYARFGEVCRDLDSITNVLWKSGTPSLQIPFLLRLTSDFTRYVRSFPPAPKASFAILRKLDHCFASLLCGQDIETHETLPGFENGLRGGMTTTEMIRCRNTDTDAEEPGIKGWGGVEDDDEMMLQLDAARVFEKTIVQLNERLGDLEPLQMSAD</sequence>
<dbReference type="EMBL" id="MABQ02000005">
    <property type="protein sequence ID" value="PCD35901.1"/>
    <property type="molecule type" value="Genomic_DNA"/>
</dbReference>
<dbReference type="Proteomes" id="UP000219602">
    <property type="component" value="Chromosome 7"/>
</dbReference>
<accession>A0A2H3GZP8</accession>
<dbReference type="STRING" id="327505.A0A2H3GZP8"/>
<gene>
    <name evidence="2" type="ORF">AU210_008457</name>
</gene>
<evidence type="ECO:0000313" key="2">
    <source>
        <dbReference type="EMBL" id="PCD35901.1"/>
    </source>
</evidence>
<dbReference type="GO" id="GO:0005675">
    <property type="term" value="C:transcription factor TFIIH holo complex"/>
    <property type="evidence" value="ECO:0007669"/>
    <property type="project" value="TreeGrafter"/>
</dbReference>
<protein>
    <recommendedName>
        <fullName evidence="4">Meiotic recombination protein DMC1</fullName>
    </recommendedName>
</protein>
<reference evidence="2 3" key="1">
    <citation type="journal article" date="2016" name="Environ. Microbiol.">
        <title>Effector profiles distinguish formae speciales of Fusarium oxysporum.</title>
        <authorList>
            <person name="van Dam P."/>
            <person name="Fokkens L."/>
            <person name="Schmidt S.M."/>
            <person name="Linmans J.H."/>
            <person name="Kistler H.C."/>
            <person name="Ma L.J."/>
            <person name="Rep M."/>
        </authorList>
    </citation>
    <scope>NUCLEOTIDE SEQUENCE [LARGE SCALE GENOMIC DNA]</scope>
    <source>
        <strain evidence="2 3">Forc016</strain>
    </source>
</reference>
<dbReference type="AlphaFoldDB" id="A0A2H3GZP8"/>
<dbReference type="InterPro" id="IPR031349">
    <property type="entry name" value="Tfb6"/>
</dbReference>
<evidence type="ECO:0000256" key="1">
    <source>
        <dbReference type="SAM" id="MobiDB-lite"/>
    </source>
</evidence>
<name>A0A2H3GZP8_FUSOX</name>